<keyword evidence="1" id="KW-1133">Transmembrane helix</keyword>
<evidence type="ECO:0000256" key="1">
    <source>
        <dbReference type="SAM" id="Phobius"/>
    </source>
</evidence>
<reference evidence="2 3" key="1">
    <citation type="submission" date="2024-09" db="EMBL/GenBank/DDBJ databases">
        <authorList>
            <person name="Sun Q."/>
            <person name="Mori K."/>
        </authorList>
    </citation>
    <scope>NUCLEOTIDE SEQUENCE [LARGE SCALE GENOMIC DNA]</scope>
    <source>
        <strain evidence="2 3">CCM 7415</strain>
    </source>
</reference>
<protein>
    <submittedName>
        <fullName evidence="2">Protein YgfX</fullName>
    </submittedName>
</protein>
<accession>A0ABV6G7S3</accession>
<organism evidence="2 3">
    <name type="scientific">Kushneria aurantia</name>
    <dbReference type="NCBI Taxonomy" id="504092"/>
    <lineage>
        <taxon>Bacteria</taxon>
        <taxon>Pseudomonadati</taxon>
        <taxon>Pseudomonadota</taxon>
        <taxon>Gammaproteobacteria</taxon>
        <taxon>Oceanospirillales</taxon>
        <taxon>Halomonadaceae</taxon>
        <taxon>Kushneria</taxon>
    </lineage>
</organism>
<comment type="caution">
    <text evidence="2">The sequence shown here is derived from an EMBL/GenBank/DDBJ whole genome shotgun (WGS) entry which is preliminary data.</text>
</comment>
<feature type="transmembrane region" description="Helical" evidence="1">
    <location>
        <begin position="42"/>
        <end position="58"/>
    </location>
</feature>
<keyword evidence="1" id="KW-0472">Membrane</keyword>
<evidence type="ECO:0000313" key="3">
    <source>
        <dbReference type="Proteomes" id="UP001589814"/>
    </source>
</evidence>
<gene>
    <name evidence="2" type="ORF">ACFFHW_17265</name>
</gene>
<keyword evidence="3" id="KW-1185">Reference proteome</keyword>
<name>A0ABV6G7S3_9GAMM</name>
<dbReference type="Pfam" id="PF07254">
    <property type="entry name" value="Cpta_toxin"/>
    <property type="match status" value="1"/>
</dbReference>
<dbReference type="EMBL" id="JBHLVX010000067">
    <property type="protein sequence ID" value="MFC0269715.1"/>
    <property type="molecule type" value="Genomic_DNA"/>
</dbReference>
<keyword evidence="1" id="KW-0812">Transmembrane</keyword>
<dbReference type="Proteomes" id="UP001589814">
    <property type="component" value="Unassembled WGS sequence"/>
</dbReference>
<sequence length="142" mass="16194">MSALSSQRPAFEASFSASRTATLVQTALVVAIALACMRWLNLWWGLAVVSLMTAFIFHDRKRLPPPLRCMGEGRWECRRHGQWQPITLHLDRLGPWLVELRLDGQRHAIWFDALGEDDFRQLRMALMAHRKAQTSPDNGAVS</sequence>
<feature type="transmembrane region" description="Helical" evidence="1">
    <location>
        <begin position="20"/>
        <end position="36"/>
    </location>
</feature>
<dbReference type="InterPro" id="IPR009883">
    <property type="entry name" value="YgfX"/>
</dbReference>
<proteinExistence type="predicted"/>
<evidence type="ECO:0000313" key="2">
    <source>
        <dbReference type="EMBL" id="MFC0269715.1"/>
    </source>
</evidence>
<dbReference type="RefSeq" id="WP_019951982.1">
    <property type="nucleotide sequence ID" value="NZ_JBHLVX010000067.1"/>
</dbReference>